<feature type="domain" description="BD-FAE-like" evidence="3">
    <location>
        <begin position="136"/>
        <end position="291"/>
    </location>
</feature>
<keyword evidence="1" id="KW-0378">Hydrolase</keyword>
<accession>B2VHG9</accession>
<reference evidence="4 5" key="1">
    <citation type="journal article" date="2008" name="Environ. Microbiol.">
        <title>The genome of Erwinia tasmaniensis strain Et1/99, a non-pathogenic bacterium in the genus Erwinia.</title>
        <authorList>
            <person name="Kube M."/>
            <person name="Migdoll A.M."/>
            <person name="Mueller I."/>
            <person name="Kuhl H."/>
            <person name="Beck A."/>
            <person name="Reinhardt R."/>
            <person name="Geider K."/>
        </authorList>
    </citation>
    <scope>NUCLEOTIDE SEQUENCE [LARGE SCALE GENOMIC DNA]</scope>
    <source>
        <strain evidence="5">DSM 17950 / CFBP 7177 / CIP 109463 / NCPPB 4357 / Et1/99</strain>
    </source>
</reference>
<dbReference type="STRING" id="465817.ETA_33430"/>
<dbReference type="EMBL" id="CU468135">
    <property type="protein sequence ID" value="CAO98389.1"/>
    <property type="molecule type" value="Genomic_DNA"/>
</dbReference>
<dbReference type="HOGENOM" id="CLU_012494_5_1_6"/>
<dbReference type="InterPro" id="IPR050300">
    <property type="entry name" value="GDXG_lipolytic_enzyme"/>
</dbReference>
<evidence type="ECO:0000256" key="1">
    <source>
        <dbReference type="ARBA" id="ARBA00022801"/>
    </source>
</evidence>
<sequence>MTEVAFLGAYAYYLATGPGFFYCSALPYCSLLRYWTCTVISRRRLLLGTGAFIFAMNTDNLYARQDFFPLWPDKPPEGGGPKGALRISANGSWSNIVTPCIQRFVPEKPNGKAVLIAAGGGYRWIGMGREGWPVARWLNDKGFTAYVLSYRLPGENWQDGNHVSLQDAQRAIRLVLSMEQNVHLLGFSAGGHLLGMAAARPDFASYPPQDAIDRLVPKANSVGLIYPVITLEPPYTHTNTHLSLVGHHPAPADEAYWSVQNYITRTFPPLFIAQAEDDPTSNPQNSVIMHDTCRRHGVPVQMIRISQGGHGFGLGKVGSPAAIWDEAYAVWLAARH</sequence>
<keyword evidence="5" id="KW-1185">Reference proteome</keyword>
<dbReference type="Pfam" id="PF20434">
    <property type="entry name" value="BD-FAE"/>
    <property type="match status" value="1"/>
</dbReference>
<name>B2VHG9_ERWT9</name>
<dbReference type="GO" id="GO:0016787">
    <property type="term" value="F:hydrolase activity"/>
    <property type="evidence" value="ECO:0007669"/>
    <property type="project" value="UniProtKB-KW"/>
</dbReference>
<evidence type="ECO:0000313" key="4">
    <source>
        <dbReference type="EMBL" id="CAO98389.1"/>
    </source>
</evidence>
<dbReference type="AlphaFoldDB" id="B2VHG9"/>
<dbReference type="SUPFAM" id="SSF53474">
    <property type="entry name" value="alpha/beta-Hydrolases"/>
    <property type="match status" value="1"/>
</dbReference>
<keyword evidence="2" id="KW-1133">Transmembrane helix</keyword>
<dbReference type="PANTHER" id="PTHR48081:SF6">
    <property type="entry name" value="PEPTIDASE S9 PROLYL OLIGOPEPTIDASE CATALYTIC DOMAIN-CONTAINING PROTEIN"/>
    <property type="match status" value="1"/>
</dbReference>
<gene>
    <name evidence="4" type="ordered locus">ETA_33430</name>
</gene>
<dbReference type="PANTHER" id="PTHR48081">
    <property type="entry name" value="AB HYDROLASE SUPERFAMILY PROTEIN C4A8.06C"/>
    <property type="match status" value="1"/>
</dbReference>
<evidence type="ECO:0000256" key="2">
    <source>
        <dbReference type="SAM" id="Phobius"/>
    </source>
</evidence>
<proteinExistence type="predicted"/>
<dbReference type="Proteomes" id="UP000001726">
    <property type="component" value="Chromosome"/>
</dbReference>
<dbReference type="InterPro" id="IPR029058">
    <property type="entry name" value="AB_hydrolase_fold"/>
</dbReference>
<dbReference type="Gene3D" id="3.40.50.1820">
    <property type="entry name" value="alpha/beta hydrolase"/>
    <property type="match status" value="1"/>
</dbReference>
<evidence type="ECO:0000259" key="3">
    <source>
        <dbReference type="Pfam" id="PF20434"/>
    </source>
</evidence>
<dbReference type="KEGG" id="eta:ETA_33430"/>
<dbReference type="InterPro" id="IPR049492">
    <property type="entry name" value="BD-FAE-like_dom"/>
</dbReference>
<organism evidence="4 5">
    <name type="scientific">Erwinia tasmaniensis (strain DSM 17950 / CFBP 7177 / CIP 109463 / NCPPB 4357 / Et1/99)</name>
    <dbReference type="NCBI Taxonomy" id="465817"/>
    <lineage>
        <taxon>Bacteria</taxon>
        <taxon>Pseudomonadati</taxon>
        <taxon>Pseudomonadota</taxon>
        <taxon>Gammaproteobacteria</taxon>
        <taxon>Enterobacterales</taxon>
        <taxon>Erwiniaceae</taxon>
        <taxon>Erwinia</taxon>
    </lineage>
</organism>
<feature type="transmembrane region" description="Helical" evidence="2">
    <location>
        <begin position="12"/>
        <end position="35"/>
    </location>
</feature>
<keyword evidence="2" id="KW-0812">Transmembrane</keyword>
<keyword evidence="2" id="KW-0472">Membrane</keyword>
<evidence type="ECO:0000313" key="5">
    <source>
        <dbReference type="Proteomes" id="UP000001726"/>
    </source>
</evidence>
<dbReference type="eggNOG" id="COG0657">
    <property type="taxonomic scope" value="Bacteria"/>
</dbReference>
<protein>
    <submittedName>
        <fullName evidence="4">Acetylesterase</fullName>
    </submittedName>
</protein>